<name>F0ZBF4_DICPU</name>
<organism evidence="1 2">
    <name type="scientific">Dictyostelium purpureum</name>
    <name type="common">Slime mold</name>
    <dbReference type="NCBI Taxonomy" id="5786"/>
    <lineage>
        <taxon>Eukaryota</taxon>
        <taxon>Amoebozoa</taxon>
        <taxon>Evosea</taxon>
        <taxon>Eumycetozoa</taxon>
        <taxon>Dictyostelia</taxon>
        <taxon>Dictyosteliales</taxon>
        <taxon>Dictyosteliaceae</taxon>
        <taxon>Dictyostelium</taxon>
    </lineage>
</organism>
<dbReference type="GeneID" id="10506682"/>
<proteinExistence type="predicted"/>
<accession>F0ZBF4</accession>
<dbReference type="EMBL" id="GL870970">
    <property type="protein sequence ID" value="EGC38737.1"/>
    <property type="molecule type" value="Genomic_DNA"/>
</dbReference>
<dbReference type="VEuPathDB" id="AmoebaDB:DICPUDRAFT_28107"/>
<dbReference type="OrthoDB" id="2114940at2759"/>
<dbReference type="KEGG" id="dpp:DICPUDRAFT_28107"/>
<dbReference type="AlphaFoldDB" id="F0ZBF4"/>
<dbReference type="eggNOG" id="ENOG502SC0U">
    <property type="taxonomic scope" value="Eukaryota"/>
</dbReference>
<evidence type="ECO:0000313" key="2">
    <source>
        <dbReference type="Proteomes" id="UP000001064"/>
    </source>
</evidence>
<dbReference type="OMA" id="SPFIYEG"/>
<evidence type="ECO:0000313" key="1">
    <source>
        <dbReference type="EMBL" id="EGC38737.1"/>
    </source>
</evidence>
<protein>
    <recommendedName>
        <fullName evidence="3">Glutaredoxin domain-containing protein</fullName>
    </recommendedName>
</protein>
<dbReference type="InParanoid" id="F0ZBF4"/>
<dbReference type="RefSeq" id="XP_003284728.1">
    <property type="nucleotide sequence ID" value="XM_003284680.1"/>
</dbReference>
<keyword evidence="2" id="KW-1185">Reference proteome</keyword>
<dbReference type="Proteomes" id="UP000001064">
    <property type="component" value="Unassembled WGS sequence"/>
</dbReference>
<sequence>MKSLNSFLFGEETCFTIHGYPSCPYYQRAIKLGDAIEQGNKNIKVTVNEVDKEEWKEFLEKESVGLGQRAKYHQTCPMVVEGCTDDSKAFVGGFSDFLNQSKKRNYLKSNK</sequence>
<reference evidence="2" key="1">
    <citation type="journal article" date="2011" name="Genome Biol.">
        <title>Comparative genomics of the social amoebae Dictyostelium discoideum and Dictyostelium purpureum.</title>
        <authorList>
            <consortium name="US DOE Joint Genome Institute (JGI-PGF)"/>
            <person name="Sucgang R."/>
            <person name="Kuo A."/>
            <person name="Tian X."/>
            <person name="Salerno W."/>
            <person name="Parikh A."/>
            <person name="Feasley C.L."/>
            <person name="Dalin E."/>
            <person name="Tu H."/>
            <person name="Huang E."/>
            <person name="Barry K."/>
            <person name="Lindquist E."/>
            <person name="Shapiro H."/>
            <person name="Bruce D."/>
            <person name="Schmutz J."/>
            <person name="Salamov A."/>
            <person name="Fey P."/>
            <person name="Gaudet P."/>
            <person name="Anjard C."/>
            <person name="Babu M.M."/>
            <person name="Basu S."/>
            <person name="Bushmanova Y."/>
            <person name="van der Wel H."/>
            <person name="Katoh-Kurasawa M."/>
            <person name="Dinh C."/>
            <person name="Coutinho P.M."/>
            <person name="Saito T."/>
            <person name="Elias M."/>
            <person name="Schaap P."/>
            <person name="Kay R.R."/>
            <person name="Henrissat B."/>
            <person name="Eichinger L."/>
            <person name="Rivero F."/>
            <person name="Putnam N.H."/>
            <person name="West C.M."/>
            <person name="Loomis W.F."/>
            <person name="Chisholm R.L."/>
            <person name="Shaulsky G."/>
            <person name="Strassmann J.E."/>
            <person name="Queller D.C."/>
            <person name="Kuspa A."/>
            <person name="Grigoriev I.V."/>
        </authorList>
    </citation>
    <scope>NUCLEOTIDE SEQUENCE [LARGE SCALE GENOMIC DNA]</scope>
    <source>
        <strain evidence="2">QSDP1</strain>
    </source>
</reference>
<evidence type="ECO:0008006" key="3">
    <source>
        <dbReference type="Google" id="ProtNLM"/>
    </source>
</evidence>
<gene>
    <name evidence="1" type="ORF">DICPUDRAFT_28107</name>
</gene>